<evidence type="ECO:0000313" key="1">
    <source>
        <dbReference type="EMBL" id="NBI78324.1"/>
    </source>
</evidence>
<evidence type="ECO:0000313" key="2">
    <source>
        <dbReference type="Proteomes" id="UP000446348"/>
    </source>
</evidence>
<accession>A0A845REU8</accession>
<dbReference type="Pfam" id="PF08902">
    <property type="entry name" value="DUF1848"/>
    <property type="match status" value="1"/>
</dbReference>
<organism evidence="1 2">
    <name type="scientific">Anaerotruncus colihominis</name>
    <dbReference type="NCBI Taxonomy" id="169435"/>
    <lineage>
        <taxon>Bacteria</taxon>
        <taxon>Bacillati</taxon>
        <taxon>Bacillota</taxon>
        <taxon>Clostridia</taxon>
        <taxon>Eubacteriales</taxon>
        <taxon>Oscillospiraceae</taxon>
        <taxon>Anaerotruncus</taxon>
    </lineage>
</organism>
<protein>
    <submittedName>
        <fullName evidence="1">DUF1848 domain-containing protein</fullName>
    </submittedName>
</protein>
<comment type="caution">
    <text evidence="1">The sequence shown here is derived from an EMBL/GenBank/DDBJ whole genome shotgun (WGS) entry which is preliminary data.</text>
</comment>
<dbReference type="InterPro" id="IPR014998">
    <property type="entry name" value="DUF1848"/>
</dbReference>
<proteinExistence type="predicted"/>
<gene>
    <name evidence="1" type="ORF">D3Z39_05470</name>
</gene>
<dbReference type="EMBL" id="QXWZ01000006">
    <property type="protein sequence ID" value="NBI78324.1"/>
    <property type="molecule type" value="Genomic_DNA"/>
</dbReference>
<name>A0A845REU8_9FIRM</name>
<sequence length="319" mass="35333">MHSARPGGVSVIVSASRRTDIPAFYSAWMMQRLYAGYALVRSPYSAHRVFHVPLTPDVVDCIVFWTKNPIPMEASFPQIGAMGFPFYVQYTLTPYGPELEQNLPPKQALVEAFLRLSDTLGAARVVWRYDPVVVDPAHPVSWHIEAFGRMCERIAGFTERCVFSFVDIYKRRGGIVKPVLKPDQQALAHGFAELAQARGIALYTCAEQGDFSAYGILPGACIDRALIERATGCPVSARADQNQRPACRCLESVDVGAYDSCQNGCVYCYATMPGAAVKNAALHDPLSPLLIGRPLQSDEIRKRSLQPQRMDQLSLFEDQ</sequence>
<reference evidence="1 2" key="1">
    <citation type="submission" date="2018-08" db="EMBL/GenBank/DDBJ databases">
        <title>Murine metabolic-syndrome-specific gut microbial biobank.</title>
        <authorList>
            <person name="Liu C."/>
        </authorList>
    </citation>
    <scope>NUCLEOTIDE SEQUENCE [LARGE SCALE GENOMIC DNA]</scope>
    <source>
        <strain evidence="1 2">X69</strain>
    </source>
</reference>
<dbReference type="Proteomes" id="UP000446348">
    <property type="component" value="Unassembled WGS sequence"/>
</dbReference>
<dbReference type="AlphaFoldDB" id="A0A845REU8"/>